<feature type="region of interest" description="Disordered" evidence="1">
    <location>
        <begin position="472"/>
        <end position="497"/>
    </location>
</feature>
<feature type="compositionally biased region" description="Basic and acidic residues" evidence="1">
    <location>
        <begin position="380"/>
        <end position="390"/>
    </location>
</feature>
<dbReference type="EMBL" id="HBGK01049469">
    <property type="protein sequence ID" value="CAD9309322.1"/>
    <property type="molecule type" value="Transcribed_RNA"/>
</dbReference>
<name>A0A7S1VRY2_9STRA</name>
<feature type="compositionally biased region" description="Polar residues" evidence="1">
    <location>
        <begin position="396"/>
        <end position="422"/>
    </location>
</feature>
<dbReference type="AlphaFoldDB" id="A0A7S1VRY2"/>
<feature type="compositionally biased region" description="Polar residues" evidence="1">
    <location>
        <begin position="443"/>
        <end position="453"/>
    </location>
</feature>
<feature type="compositionally biased region" description="Low complexity" evidence="1">
    <location>
        <begin position="135"/>
        <end position="152"/>
    </location>
</feature>
<feature type="region of interest" description="Disordered" evidence="1">
    <location>
        <begin position="378"/>
        <end position="458"/>
    </location>
</feature>
<reference evidence="2" key="1">
    <citation type="submission" date="2021-01" db="EMBL/GenBank/DDBJ databases">
        <authorList>
            <person name="Corre E."/>
            <person name="Pelletier E."/>
            <person name="Niang G."/>
            <person name="Scheremetjew M."/>
            <person name="Finn R."/>
            <person name="Kale V."/>
            <person name="Holt S."/>
            <person name="Cochrane G."/>
            <person name="Meng A."/>
            <person name="Brown T."/>
            <person name="Cohen L."/>
        </authorList>
    </citation>
    <scope>NUCLEOTIDE SEQUENCE</scope>
    <source>
        <strain evidence="2">CCMP 410</strain>
    </source>
</reference>
<feature type="region of interest" description="Disordered" evidence="1">
    <location>
        <begin position="108"/>
        <end position="156"/>
    </location>
</feature>
<feature type="compositionally biased region" description="Low complexity" evidence="1">
    <location>
        <begin position="50"/>
        <end position="63"/>
    </location>
</feature>
<accession>A0A7S1VRY2</accession>
<sequence length="521" mass="56264">MSPEHVKLISFCSRLGTSFCTSNADATKQEAALLMNLMTSLGPYKTGLPSLTSSKESSSSTSLPMLQPKNNPRIITPTATSFQPRRTHHHQREHFSFSCPSLSLDGPTSALSMTGARSTSVVSDGDTSSDEEHATTPSATSAFSPSSSSPKSAQRRQTLIDKNAVLPATLLKRNLMSTNKDTARLSAEAMARNTLESFQAALDWRTQSWSEQLKIRLVEQERRLARDQEDALQLLKSPEVKVCAILQNAPPLKVTDARTSFRVGSQLLLSDEHPAKKAKMATKVVAHALSFQCVMNVGEAAAAMEVTLEAPGVVEGTFDTETGAMLGVQVHIDTSVLVRMMERSSRIVVRCSVEHILEVTSALEGDEAELAVNNVNVKPTGEKEPHKTTERAATPANMTPSFSYASVPTTPNAHGTTPFTPTKNDRGDDEAVVVTPRYPSPPTTNEGSYSPEQQEGVDDHADDDVYFRMVSPPPRSPEFKGASGKAPPVPTLVSPATSRRKADYFPALVEAALRKVSSSTM</sequence>
<protein>
    <submittedName>
        <fullName evidence="2">Uncharacterized protein</fullName>
    </submittedName>
</protein>
<evidence type="ECO:0000256" key="1">
    <source>
        <dbReference type="SAM" id="MobiDB-lite"/>
    </source>
</evidence>
<gene>
    <name evidence="2" type="ORF">GOCE00092_LOCUS25944</name>
</gene>
<evidence type="ECO:0000313" key="2">
    <source>
        <dbReference type="EMBL" id="CAD9309322.1"/>
    </source>
</evidence>
<organism evidence="2">
    <name type="scientific">Grammatophora oceanica</name>
    <dbReference type="NCBI Taxonomy" id="210454"/>
    <lineage>
        <taxon>Eukaryota</taxon>
        <taxon>Sar</taxon>
        <taxon>Stramenopiles</taxon>
        <taxon>Ochrophyta</taxon>
        <taxon>Bacillariophyta</taxon>
        <taxon>Fragilariophyceae</taxon>
        <taxon>Fragilariophycidae</taxon>
        <taxon>Rhabdonematales</taxon>
        <taxon>Grammatophoraceae</taxon>
        <taxon>Grammatophora</taxon>
    </lineage>
</organism>
<feature type="region of interest" description="Disordered" evidence="1">
    <location>
        <begin position="48"/>
        <end position="77"/>
    </location>
</feature>
<proteinExistence type="predicted"/>